<evidence type="ECO:0000313" key="4">
    <source>
        <dbReference type="EMBL" id="CUU58949.1"/>
    </source>
</evidence>
<dbReference type="Pfam" id="PF13556">
    <property type="entry name" value="HTH_30"/>
    <property type="match status" value="1"/>
</dbReference>
<dbReference type="AlphaFoldDB" id="A0A0S4QTK8"/>
<dbReference type="Gene3D" id="1.10.10.2840">
    <property type="entry name" value="PucR C-terminal helix-turn-helix domain"/>
    <property type="match status" value="1"/>
</dbReference>
<feature type="domain" description="CdaR GGDEF-like" evidence="3">
    <location>
        <begin position="160"/>
        <end position="293"/>
    </location>
</feature>
<reference evidence="5" key="1">
    <citation type="submission" date="2015-11" db="EMBL/GenBank/DDBJ databases">
        <authorList>
            <person name="Varghese N."/>
        </authorList>
    </citation>
    <scope>NUCLEOTIDE SEQUENCE [LARGE SCALE GENOMIC DNA]</scope>
    <source>
        <strain evidence="5">DSM 45899</strain>
    </source>
</reference>
<feature type="domain" description="PucR C-terminal helix-turn-helix" evidence="2">
    <location>
        <begin position="344"/>
        <end position="402"/>
    </location>
</feature>
<organism evidence="4 5">
    <name type="scientific">Parafrankia irregularis</name>
    <dbReference type="NCBI Taxonomy" id="795642"/>
    <lineage>
        <taxon>Bacteria</taxon>
        <taxon>Bacillati</taxon>
        <taxon>Actinomycetota</taxon>
        <taxon>Actinomycetes</taxon>
        <taxon>Frankiales</taxon>
        <taxon>Frankiaceae</taxon>
        <taxon>Parafrankia</taxon>
    </lineage>
</organism>
<keyword evidence="5" id="KW-1185">Reference proteome</keyword>
<evidence type="ECO:0000259" key="3">
    <source>
        <dbReference type="Pfam" id="PF17853"/>
    </source>
</evidence>
<dbReference type="InterPro" id="IPR042070">
    <property type="entry name" value="PucR_C-HTH_sf"/>
</dbReference>
<dbReference type="InterPro" id="IPR041522">
    <property type="entry name" value="CdaR_GGDEF"/>
</dbReference>
<comment type="similarity">
    <text evidence="1">Belongs to the CdaR family.</text>
</comment>
<evidence type="ECO:0000313" key="5">
    <source>
        <dbReference type="Proteomes" id="UP000198802"/>
    </source>
</evidence>
<accession>A0A0S4QTK8</accession>
<gene>
    <name evidence="4" type="ORF">Ga0074812_12378</name>
</gene>
<evidence type="ECO:0000259" key="2">
    <source>
        <dbReference type="Pfam" id="PF13556"/>
    </source>
</evidence>
<dbReference type="EMBL" id="FAOZ01000023">
    <property type="protein sequence ID" value="CUU58949.1"/>
    <property type="molecule type" value="Genomic_DNA"/>
</dbReference>
<dbReference type="InterPro" id="IPR025736">
    <property type="entry name" value="PucR_C-HTH_dom"/>
</dbReference>
<dbReference type="Proteomes" id="UP000198802">
    <property type="component" value="Unassembled WGS sequence"/>
</dbReference>
<evidence type="ECO:0000256" key="1">
    <source>
        <dbReference type="ARBA" id="ARBA00006754"/>
    </source>
</evidence>
<dbReference type="RefSeq" id="WP_193209730.1">
    <property type="nucleotide sequence ID" value="NZ_FAOZ01000023.1"/>
</dbReference>
<name>A0A0S4QTK8_9ACTN</name>
<protein>
    <submittedName>
        <fullName evidence="4">PucR C-terminal helix-turn-helix domain-containing protein</fullName>
    </submittedName>
</protein>
<sequence>MGLQDIAEDLAARLGRSVAIDDLDSRLLAHTAHEEPVDQFRIDSIMLRRPRSENTVTRHARDFGIDTATGPVRIPASPRLGSFARLCVPVRCSGTLLGYLWLFDEPTPVPDDDLEPARAAAAAAGEVLFRERLLDDLRRASERELLRDILNPDDEVRRHAAARLVADHGIAPDARVLAAAVVIDHAATAPDSHAGTASPAGTVELDLALRRARQRLTPTRALGMATSATGGILLLMHPRLPRREALRAEAERIHADLATHLPASAVWVGLGPERPALREGAGSYREALETTRVARLVPSLGQTVFSDQLGVYGLLARLPLESLESSALPAGLRRLLAADRSGALVQTLETYLDLGGDPARTAARLVIHRTTLYYRLGRIVDLTGLDLRDGNDRLALHLGLKLRQMLSRGTPQAWGARQT</sequence>
<dbReference type="Pfam" id="PF17853">
    <property type="entry name" value="GGDEF_2"/>
    <property type="match status" value="1"/>
</dbReference>
<dbReference type="SUPFAM" id="SSF55781">
    <property type="entry name" value="GAF domain-like"/>
    <property type="match status" value="1"/>
</dbReference>
<dbReference type="InterPro" id="IPR051448">
    <property type="entry name" value="CdaR-like_regulators"/>
</dbReference>
<dbReference type="PANTHER" id="PTHR33744:SF17">
    <property type="entry name" value="CONSERVED PROTEIN"/>
    <property type="match status" value="1"/>
</dbReference>
<proteinExistence type="inferred from homology"/>
<dbReference type="PANTHER" id="PTHR33744">
    <property type="entry name" value="CARBOHYDRATE DIACID REGULATOR"/>
    <property type="match status" value="1"/>
</dbReference>